<name>A0A6G0TWW7_APHGL</name>
<keyword evidence="3" id="KW-1185">Reference proteome</keyword>
<accession>A0A6G0TWW7</accession>
<reference evidence="2 3" key="1">
    <citation type="submission" date="2019-08" db="EMBL/GenBank/DDBJ databases">
        <title>The genome of the soybean aphid Biotype 1, its phylome, world population structure and adaptation to the North American continent.</title>
        <authorList>
            <person name="Giordano R."/>
            <person name="Donthu R.K."/>
            <person name="Hernandez A.G."/>
            <person name="Wright C.L."/>
            <person name="Zimin A.V."/>
        </authorList>
    </citation>
    <scope>NUCLEOTIDE SEQUENCE [LARGE SCALE GENOMIC DNA]</scope>
    <source>
        <tissue evidence="2">Whole aphids</tissue>
    </source>
</reference>
<evidence type="ECO:0000313" key="2">
    <source>
        <dbReference type="EMBL" id="KAE9539927.1"/>
    </source>
</evidence>
<organism evidence="2 3">
    <name type="scientific">Aphis glycines</name>
    <name type="common">Soybean aphid</name>
    <dbReference type="NCBI Taxonomy" id="307491"/>
    <lineage>
        <taxon>Eukaryota</taxon>
        <taxon>Metazoa</taxon>
        <taxon>Ecdysozoa</taxon>
        <taxon>Arthropoda</taxon>
        <taxon>Hexapoda</taxon>
        <taxon>Insecta</taxon>
        <taxon>Pterygota</taxon>
        <taxon>Neoptera</taxon>
        <taxon>Paraneoptera</taxon>
        <taxon>Hemiptera</taxon>
        <taxon>Sternorrhyncha</taxon>
        <taxon>Aphidomorpha</taxon>
        <taxon>Aphidoidea</taxon>
        <taxon>Aphididae</taxon>
        <taxon>Aphidini</taxon>
        <taxon>Aphis</taxon>
        <taxon>Aphis</taxon>
    </lineage>
</organism>
<dbReference type="Proteomes" id="UP000475862">
    <property type="component" value="Unassembled WGS sequence"/>
</dbReference>
<feature type="transmembrane region" description="Helical" evidence="1">
    <location>
        <begin position="55"/>
        <end position="79"/>
    </location>
</feature>
<dbReference type="AlphaFoldDB" id="A0A6G0TWW7"/>
<keyword evidence="1" id="KW-0472">Membrane</keyword>
<proteinExistence type="predicted"/>
<comment type="caution">
    <text evidence="2">The sequence shown here is derived from an EMBL/GenBank/DDBJ whole genome shotgun (WGS) entry which is preliminary data.</text>
</comment>
<dbReference type="EMBL" id="VYZN01000014">
    <property type="protein sequence ID" value="KAE9539927.1"/>
    <property type="molecule type" value="Genomic_DNA"/>
</dbReference>
<keyword evidence="1" id="KW-1133">Transmembrane helix</keyword>
<gene>
    <name evidence="2" type="ORF">AGLY_005179</name>
</gene>
<keyword evidence="1" id="KW-0812">Transmembrane</keyword>
<evidence type="ECO:0000256" key="1">
    <source>
        <dbReference type="SAM" id="Phobius"/>
    </source>
</evidence>
<evidence type="ECO:0000313" key="3">
    <source>
        <dbReference type="Proteomes" id="UP000475862"/>
    </source>
</evidence>
<protein>
    <submittedName>
        <fullName evidence="2">Uncharacterized protein</fullName>
    </submittedName>
</protein>
<sequence length="394" mass="45538">MLLIFTQENNVEKYVPISAHTLNVKKHITLCNKEHKKYIKQLWAGLFKNTPIRNFFIFSALFRILVFNFSLINEFMVFIKSLQVYKHIMSINCIDLCTLTHKYKLLTFNGKAKYVSKQASNTNTAVRASGVIKIDAILAIDVKVPLKFVPRTTAPIYFVGSLAAIPKTELFWYLRGINHHQRNSENKTKYFNLAFINMFQGINIPIPCRTKIKYTISSFGKLVSSHAGVKRTGTCSEATLYLILEGYCLECGIQLRLCLRDYSTIKDFDSLRLSEKRFKFPNYEYIILKYIILNGKLGLHRLHKYYFDFTVFDYLHTTHLTRRKQLSIMSVTKQLVIPLGINVVTRMFELTELIGEKHTKSIALDSILHLGLLNELGIGGENFKFRKNGINLYS</sequence>